<dbReference type="InterPro" id="IPR038648">
    <property type="entry name" value="PHR_sf"/>
</dbReference>
<evidence type="ECO:0000256" key="2">
    <source>
        <dbReference type="ARBA" id="ARBA00004906"/>
    </source>
</evidence>
<keyword evidence="4" id="KW-0833">Ubl conjugation pathway</keyword>
<dbReference type="PROSITE" id="PS50097">
    <property type="entry name" value="BTB"/>
    <property type="match status" value="1"/>
</dbReference>
<dbReference type="Gene3D" id="3.30.710.10">
    <property type="entry name" value="Potassium Channel Kv1.1, Chain A"/>
    <property type="match status" value="1"/>
</dbReference>
<organism evidence="6 7">
    <name type="scientific">Bemisia tabaci</name>
    <name type="common">Sweetpotato whitefly</name>
    <name type="synonym">Aleurodes tabaci</name>
    <dbReference type="NCBI Taxonomy" id="7038"/>
    <lineage>
        <taxon>Eukaryota</taxon>
        <taxon>Metazoa</taxon>
        <taxon>Ecdysozoa</taxon>
        <taxon>Arthropoda</taxon>
        <taxon>Hexapoda</taxon>
        <taxon>Insecta</taxon>
        <taxon>Pterygota</taxon>
        <taxon>Neoptera</taxon>
        <taxon>Paraneoptera</taxon>
        <taxon>Hemiptera</taxon>
        <taxon>Sternorrhyncha</taxon>
        <taxon>Aleyrodoidea</taxon>
        <taxon>Aleyrodidae</taxon>
        <taxon>Aleyrodinae</taxon>
        <taxon>Bemisia</taxon>
    </lineage>
</organism>
<dbReference type="Pfam" id="PF00651">
    <property type="entry name" value="BTB"/>
    <property type="match status" value="1"/>
</dbReference>
<reference evidence="6" key="1">
    <citation type="submission" date="2021-12" db="EMBL/GenBank/DDBJ databases">
        <authorList>
            <person name="King R."/>
        </authorList>
    </citation>
    <scope>NUCLEOTIDE SEQUENCE</scope>
</reference>
<dbReference type="InterPro" id="IPR012983">
    <property type="entry name" value="PHR"/>
</dbReference>
<evidence type="ECO:0000313" key="6">
    <source>
        <dbReference type="EMBL" id="CAH0394044.1"/>
    </source>
</evidence>
<protein>
    <recommendedName>
        <fullName evidence="5">BTB domain-containing protein</fullName>
    </recommendedName>
</protein>
<comment type="pathway">
    <text evidence="2">Protein modification; protein ubiquitination.</text>
</comment>
<evidence type="ECO:0000259" key="5">
    <source>
        <dbReference type="PROSITE" id="PS50097"/>
    </source>
</evidence>
<dbReference type="SUPFAM" id="SSF54695">
    <property type="entry name" value="POZ domain"/>
    <property type="match status" value="1"/>
</dbReference>
<dbReference type="Gene3D" id="1.25.40.420">
    <property type="match status" value="1"/>
</dbReference>
<dbReference type="InterPro" id="IPR000210">
    <property type="entry name" value="BTB/POZ_dom"/>
</dbReference>
<evidence type="ECO:0000256" key="3">
    <source>
        <dbReference type="ARBA" id="ARBA00022490"/>
    </source>
</evidence>
<dbReference type="GO" id="GO:0022008">
    <property type="term" value="P:neurogenesis"/>
    <property type="evidence" value="ECO:0007669"/>
    <property type="project" value="TreeGrafter"/>
</dbReference>
<dbReference type="SMART" id="SM00875">
    <property type="entry name" value="BACK"/>
    <property type="match status" value="1"/>
</dbReference>
<keyword evidence="3" id="KW-0963">Cytoplasm</keyword>
<dbReference type="Pfam" id="PF08005">
    <property type="entry name" value="PHR"/>
    <property type="match status" value="1"/>
</dbReference>
<accession>A0A9P0AMP2</accession>
<evidence type="ECO:0000256" key="4">
    <source>
        <dbReference type="ARBA" id="ARBA00022786"/>
    </source>
</evidence>
<dbReference type="FunFam" id="1.25.40.420:FF:000008">
    <property type="entry name" value="BTB/POZ domain-containing protein POB1"/>
    <property type="match status" value="1"/>
</dbReference>
<sequence length="455" mass="51096">MPGSINLDPPNCDCSSASIAQVEDAHCCLKQRFWWMLHSQTLSDISFIVGSDSEAKTFHAHKNVLSAGSSVFRSMFSGNWAAESSVRVPDIEPSAFSILLRFIYTDDAPLTVEIASQVLYAAKKYAVFILEMQCSEFLQKNLCPNNAFTILVQAKSFSEKSLAESCLDIIDETAEVAMSCEDFLEIDFPTLCEVLKRDTMEVKETALFDAAVRWATAECSRKGLEVTRENQRSLLEGALPLIRFPLMTQKEFTTTVAKSGIFNNQELVDMYYYFSGCSEAPFKYNTTSRSSKEPLIASRLSIGNCSFSILDPESYHGLGFSFSKNVKLLGFGLYTHVPFDYNLKLLLYEGKKLIYEDESVQFKATGDEIHRYYLKTAIPSMANIYYSIYILNKEPLLPTYTLHGTDGKTEITVTDPSGQRSVRIKFLSPPFSIIEGKNVKNCCHSGQLPAIIFKW</sequence>
<evidence type="ECO:0000256" key="1">
    <source>
        <dbReference type="ARBA" id="ARBA00004496"/>
    </source>
</evidence>
<dbReference type="InterPro" id="IPR011705">
    <property type="entry name" value="BACK"/>
</dbReference>
<dbReference type="EMBL" id="OU963869">
    <property type="protein sequence ID" value="CAH0394044.1"/>
    <property type="molecule type" value="Genomic_DNA"/>
</dbReference>
<dbReference type="SMART" id="SM00225">
    <property type="entry name" value="BTB"/>
    <property type="match status" value="1"/>
</dbReference>
<feature type="domain" description="BTB" evidence="5">
    <location>
        <begin position="43"/>
        <end position="112"/>
    </location>
</feature>
<gene>
    <name evidence="6" type="ORF">BEMITA_LOCUS12386</name>
</gene>
<comment type="subcellular location">
    <subcellularLocation>
        <location evidence="1">Cytoplasm</location>
    </subcellularLocation>
</comment>
<proteinExistence type="predicted"/>
<keyword evidence="7" id="KW-1185">Reference proteome</keyword>
<dbReference type="Pfam" id="PF07707">
    <property type="entry name" value="BACK"/>
    <property type="match status" value="1"/>
</dbReference>
<dbReference type="AlphaFoldDB" id="A0A9P0AMP2"/>
<dbReference type="Gene3D" id="2.60.120.820">
    <property type="entry name" value="PHR domain"/>
    <property type="match status" value="1"/>
</dbReference>
<dbReference type="Proteomes" id="UP001152759">
    <property type="component" value="Chromosome 8"/>
</dbReference>
<evidence type="ECO:0000313" key="7">
    <source>
        <dbReference type="Proteomes" id="UP001152759"/>
    </source>
</evidence>
<dbReference type="InterPro" id="IPR011333">
    <property type="entry name" value="SKP1/BTB/POZ_sf"/>
</dbReference>
<dbReference type="PANTHER" id="PTHR45774:SF3">
    <property type="entry name" value="BTB (POZ) DOMAIN-CONTAINING 2B-RELATED"/>
    <property type="match status" value="1"/>
</dbReference>
<dbReference type="GO" id="GO:0005829">
    <property type="term" value="C:cytosol"/>
    <property type="evidence" value="ECO:0007669"/>
    <property type="project" value="TreeGrafter"/>
</dbReference>
<dbReference type="PANTHER" id="PTHR45774">
    <property type="entry name" value="BTB/POZ DOMAIN-CONTAINING"/>
    <property type="match status" value="1"/>
</dbReference>
<name>A0A9P0AMP2_BEMTA</name>